<evidence type="ECO:0000256" key="1">
    <source>
        <dbReference type="ARBA" id="ARBA00001957"/>
    </source>
</evidence>
<organism evidence="5 6">
    <name type="scientific">Vibrio caribbeanicus ATCC BAA-2122</name>
    <dbReference type="NCBI Taxonomy" id="796620"/>
    <lineage>
        <taxon>Bacteria</taxon>
        <taxon>Pseudomonadati</taxon>
        <taxon>Pseudomonadota</taxon>
        <taxon>Gammaproteobacteria</taxon>
        <taxon>Vibrionales</taxon>
        <taxon>Vibrionaceae</taxon>
        <taxon>Vibrio</taxon>
    </lineage>
</organism>
<dbReference type="Gene3D" id="3.40.50.12780">
    <property type="entry name" value="N-terminal domain of ligase-like"/>
    <property type="match status" value="1"/>
</dbReference>
<dbReference type="Pfam" id="PF00668">
    <property type="entry name" value="Condensation"/>
    <property type="match status" value="1"/>
</dbReference>
<dbReference type="Gene3D" id="3.30.559.10">
    <property type="entry name" value="Chloramphenicol acetyltransferase-like domain"/>
    <property type="match status" value="1"/>
</dbReference>
<keyword evidence="6" id="KW-1185">Reference proteome</keyword>
<protein>
    <submittedName>
        <fullName evidence="5">AMP-dependent synthetase and ligase</fullName>
    </submittedName>
</protein>
<dbReference type="InterPro" id="IPR000873">
    <property type="entry name" value="AMP-dep_synth/lig_dom"/>
</dbReference>
<accession>E3BLC1</accession>
<dbReference type="InterPro" id="IPR009081">
    <property type="entry name" value="PP-bd_ACP"/>
</dbReference>
<evidence type="ECO:0000259" key="4">
    <source>
        <dbReference type="PROSITE" id="PS50075"/>
    </source>
</evidence>
<dbReference type="SUPFAM" id="SSF56801">
    <property type="entry name" value="Acetyl-CoA synthetase-like"/>
    <property type="match status" value="1"/>
</dbReference>
<dbReference type="GO" id="GO:0005737">
    <property type="term" value="C:cytoplasm"/>
    <property type="evidence" value="ECO:0007669"/>
    <property type="project" value="TreeGrafter"/>
</dbReference>
<dbReference type="SUPFAM" id="SSF52777">
    <property type="entry name" value="CoA-dependent acyltransferases"/>
    <property type="match status" value="2"/>
</dbReference>
<dbReference type="Pfam" id="PF00550">
    <property type="entry name" value="PP-binding"/>
    <property type="match status" value="1"/>
</dbReference>
<dbReference type="STRING" id="796620.VIBC2010_05990"/>
<evidence type="ECO:0000313" key="6">
    <source>
        <dbReference type="Proteomes" id="UP000002943"/>
    </source>
</evidence>
<keyword evidence="2" id="KW-0596">Phosphopantetheine</keyword>
<dbReference type="Gene3D" id="3.30.300.30">
    <property type="match status" value="1"/>
</dbReference>
<dbReference type="SUPFAM" id="SSF47336">
    <property type="entry name" value="ACP-like"/>
    <property type="match status" value="1"/>
</dbReference>
<dbReference type="PROSITE" id="PS00012">
    <property type="entry name" value="PHOSPHOPANTETHEINE"/>
    <property type="match status" value="1"/>
</dbReference>
<keyword evidence="3" id="KW-0597">Phosphoprotein</keyword>
<dbReference type="InterPro" id="IPR023213">
    <property type="entry name" value="CAT-like_dom_sf"/>
</dbReference>
<sequence>MSINIVHKAFECKAKENPNNIAVIDDYCSITYSELNSLTSKFAVAICNLLLENQSVVGVTLQPSCRQIVSMLSVFKSCNTYMPIDLTFPDERIKQMFNETLATTLIIERTQLEDVINKIEKLDLPVKKLIYIDENNDYGAYIKSEQGWLTRDLVTQLSAFSAEKKSGPNDSAYIYYTSGSTGKGKAILGNHKGVANYINWLIQEFSIDSSFNIPNLSKTTFDASLKEYWMALCSGATLYIPPLCAKSNMIELMKWLKTNNITTVQNVPSIFRLLSKACKDLGYTSSDLPNMRHIFLYGEPLYCKDIILWREQLGSDIEIINMFGTTETAILDTFHRVNHVSEQPEDILHVGRPIDHTMVIILNSNNLLCRVGEKGFIYIKSPFMTKGYLDQDLNRDSFVQNPLIKDRKDIVYKTGDIGRYLEGRVVEVLGRADRQVKVNGVRVELNEVEQALISIEGIGDVAVTSPRNSRGEVEIVCYHTGDLKSDEIRNELSLIINKELIPSFFIKMDSLPLNNNGKTDRNRLPPPRQLLSDAEVSKLNELEEKIKSFFVDITGFSNVNKITSFLDIGGNSIKIMDLISRVYREFGVNVNFREVLENSSIYKLSALVESKCKAGVKQEQVEIYSSSYRLSYGQLNFFSNHRYIEDTIVGLQEFNGEVDAGKLTDVLNMFIDTQENLRSVFSLSGKNSSRNILLNAPSRLELTRVGAISPKDYEGVVRSLCLESSKKSFDLSVWPQFEFILVESSNESCLIFVAHHILADASSIREILAGVKGRYRSLATEPSNNASNSAAHYKEFCQWQHQYLSTNSYIESHNYWKDKIASIKPFTLPRYLTKQCSNSGFASLSIFLDGDLKRKAKILARDYGTTEFCIYLTSLFISLATFTKEENIVLAIPVSLREPEHKNVLGLYSNILLLAANISIDETFDESLRKVFQDFSNVLEHKRFPLECILEEYEKKFTSTLVNMHSLEDEKLDSPIESIIKYNEEETPFGNDLSCVFLQYSNCTVFRLSYNKDLYSREVVEGFANNYMKVLESPKID</sequence>
<dbReference type="InterPro" id="IPR045851">
    <property type="entry name" value="AMP-bd_C_sf"/>
</dbReference>
<comment type="cofactor">
    <cofactor evidence="1">
        <name>pantetheine 4'-phosphate</name>
        <dbReference type="ChEBI" id="CHEBI:47942"/>
    </cofactor>
</comment>
<dbReference type="eggNOG" id="COG1020">
    <property type="taxonomic scope" value="Bacteria"/>
</dbReference>
<name>E3BLC1_9VIBR</name>
<dbReference type="CDD" id="cd05930">
    <property type="entry name" value="A_NRPS"/>
    <property type="match status" value="1"/>
</dbReference>
<dbReference type="Gene3D" id="1.10.1200.10">
    <property type="entry name" value="ACP-like"/>
    <property type="match status" value="1"/>
</dbReference>
<keyword evidence="5" id="KW-0436">Ligase</keyword>
<dbReference type="GO" id="GO:0031177">
    <property type="term" value="F:phosphopantetheine binding"/>
    <property type="evidence" value="ECO:0007669"/>
    <property type="project" value="TreeGrafter"/>
</dbReference>
<dbReference type="OrthoDB" id="9803968at2"/>
<evidence type="ECO:0000313" key="5">
    <source>
        <dbReference type="EMBL" id="EFP96133.1"/>
    </source>
</evidence>
<comment type="caution">
    <text evidence="5">The sequence shown here is derived from an EMBL/GenBank/DDBJ whole genome shotgun (WGS) entry which is preliminary data.</text>
</comment>
<dbReference type="PROSITE" id="PS50075">
    <property type="entry name" value="CARRIER"/>
    <property type="match status" value="1"/>
</dbReference>
<dbReference type="InterPro" id="IPR036736">
    <property type="entry name" value="ACP-like_sf"/>
</dbReference>
<dbReference type="InterPro" id="IPR001242">
    <property type="entry name" value="Condensation_dom"/>
</dbReference>
<dbReference type="GO" id="GO:0016874">
    <property type="term" value="F:ligase activity"/>
    <property type="evidence" value="ECO:0007669"/>
    <property type="project" value="UniProtKB-KW"/>
</dbReference>
<dbReference type="InterPro" id="IPR042099">
    <property type="entry name" value="ANL_N_sf"/>
</dbReference>
<dbReference type="InterPro" id="IPR006162">
    <property type="entry name" value="Ppantetheine_attach_site"/>
</dbReference>
<dbReference type="PANTHER" id="PTHR45527">
    <property type="entry name" value="NONRIBOSOMAL PEPTIDE SYNTHETASE"/>
    <property type="match status" value="1"/>
</dbReference>
<dbReference type="EMBL" id="AEIU01000079">
    <property type="protein sequence ID" value="EFP96133.1"/>
    <property type="molecule type" value="Genomic_DNA"/>
</dbReference>
<evidence type="ECO:0000256" key="3">
    <source>
        <dbReference type="ARBA" id="ARBA00022553"/>
    </source>
</evidence>
<dbReference type="PANTHER" id="PTHR45527:SF1">
    <property type="entry name" value="FATTY ACID SYNTHASE"/>
    <property type="match status" value="1"/>
</dbReference>
<dbReference type="Proteomes" id="UP000002943">
    <property type="component" value="Unassembled WGS sequence"/>
</dbReference>
<reference evidence="5 6" key="1">
    <citation type="journal article" date="2012" name="Int. J. Syst. Evol. Microbiol.">
        <title>Vibrio caribbeanicus sp. nov., isolated from the marine sponge Scleritoderma cyanea.</title>
        <authorList>
            <person name="Hoffmann M."/>
            <person name="Monday S.R."/>
            <person name="Allard M.W."/>
            <person name="Strain E.A."/>
            <person name="Whittaker P."/>
            <person name="Naum M."/>
            <person name="McCarthy P.J."/>
            <person name="Lopez J.V."/>
            <person name="Fischer M."/>
            <person name="Brown E.W."/>
        </authorList>
    </citation>
    <scope>NUCLEOTIDE SEQUENCE [LARGE SCALE GENOMIC DNA]</scope>
    <source>
        <strain evidence="5 6">ATCC BAA-2122</strain>
    </source>
</reference>
<dbReference type="Pfam" id="PF00501">
    <property type="entry name" value="AMP-binding"/>
    <property type="match status" value="1"/>
</dbReference>
<gene>
    <name evidence="5" type="ORF">VIBC2010_05990</name>
</gene>
<evidence type="ECO:0000256" key="2">
    <source>
        <dbReference type="ARBA" id="ARBA00022450"/>
    </source>
</evidence>
<dbReference type="GO" id="GO:0043041">
    <property type="term" value="P:amino acid activation for nonribosomal peptide biosynthetic process"/>
    <property type="evidence" value="ECO:0007669"/>
    <property type="project" value="TreeGrafter"/>
</dbReference>
<feature type="domain" description="Carrier" evidence="4">
    <location>
        <begin position="537"/>
        <end position="612"/>
    </location>
</feature>
<dbReference type="RefSeq" id="WP_009601852.1">
    <property type="nucleotide sequence ID" value="NZ_AEIU01000079.1"/>
</dbReference>
<dbReference type="GO" id="GO:0044550">
    <property type="term" value="P:secondary metabolite biosynthetic process"/>
    <property type="evidence" value="ECO:0007669"/>
    <property type="project" value="TreeGrafter"/>
</dbReference>
<proteinExistence type="predicted"/>
<dbReference type="Gene3D" id="3.30.559.30">
    <property type="entry name" value="Nonribosomal peptide synthetase, condensation domain"/>
    <property type="match status" value="1"/>
</dbReference>
<dbReference type="AlphaFoldDB" id="E3BLC1"/>